<evidence type="ECO:0000313" key="11">
    <source>
        <dbReference type="Proteomes" id="UP000663868"/>
    </source>
</evidence>
<evidence type="ECO:0000256" key="3">
    <source>
        <dbReference type="ARBA" id="ARBA00022614"/>
    </source>
</evidence>
<sequence>MSRFTDVDISSKRLPAVYGYHSQKLVSLEQALELIVPQIDRLPRYIKTAKKYCLYPSEHNLTRDESASIYIYTMEWDESSLYRVLNKALRDENRQALKIWFPYLKLFDTALDKLPTVKEAVWRGVPLDIGKNFRKNQVLTWWTVNSCSSSINVINRFLTSPQTSTLFMIEAANGKKVSGYTAYEDEDEVILPIGTQFRVKSDPLKQSNDSHIVHLIEINDDDDQDVASEMNRMHMNASLTSTMLKPKTTTSVSSKPPTYRNQELEQMIDQNKDESDVNFSQKNLTDDDMEIVAYYLLRNNTTLRELHLDYNQIGEKGAQALGEALQKNTTLIQLNLYNNQIGEKGAQALGEALQKNTTLTNLNLGDNQIGEKGAQALGEALQKNTTLTQLYLSSNQIGEKGAQALGEALQKNKTLTELYLSSNQIGEKGAQALGEALQKNTTLTELYLFNNQIRDKGAQVLGEALQKNTTLTELGLIDSEIGEKWKQYLQKIANKNTWLRINL</sequence>
<dbReference type="GO" id="GO:0031267">
    <property type="term" value="F:small GTPase binding"/>
    <property type="evidence" value="ECO:0007669"/>
    <property type="project" value="TreeGrafter"/>
</dbReference>
<keyword evidence="6" id="KW-0548">Nucleotidyltransferase</keyword>
<keyword evidence="4 9" id="KW-0328">Glycosyltransferase</keyword>
<keyword evidence="3" id="KW-0433">Leucine-rich repeat</keyword>
<dbReference type="PANTHER" id="PTHR24113:SF12">
    <property type="entry name" value="RAN GTPASE-ACTIVATING PROTEIN 1"/>
    <property type="match status" value="1"/>
</dbReference>
<dbReference type="EMBL" id="CAJOBB010000871">
    <property type="protein sequence ID" value="CAF3768100.1"/>
    <property type="molecule type" value="Genomic_DNA"/>
</dbReference>
<evidence type="ECO:0000256" key="5">
    <source>
        <dbReference type="ARBA" id="ARBA00022679"/>
    </source>
</evidence>
<comment type="similarity">
    <text evidence="1 9">Belongs to the Arg-specific ADP-ribosyltransferase family.</text>
</comment>
<dbReference type="GO" id="GO:0106274">
    <property type="term" value="F:NAD+-protein-arginine ADP-ribosyltransferase activity"/>
    <property type="evidence" value="ECO:0007669"/>
    <property type="project" value="UniProtKB-EC"/>
</dbReference>
<proteinExistence type="inferred from homology"/>
<dbReference type="Gene3D" id="3.90.176.10">
    <property type="entry name" value="Toxin ADP-ribosyltransferase, Chain A, domain 1"/>
    <property type="match status" value="1"/>
</dbReference>
<evidence type="ECO:0000256" key="1">
    <source>
        <dbReference type="ARBA" id="ARBA00009558"/>
    </source>
</evidence>
<evidence type="ECO:0000256" key="4">
    <source>
        <dbReference type="ARBA" id="ARBA00022676"/>
    </source>
</evidence>
<dbReference type="PANTHER" id="PTHR24113">
    <property type="entry name" value="RAN GTPASE-ACTIVATING PROTEIN 1"/>
    <property type="match status" value="1"/>
</dbReference>
<evidence type="ECO:0000256" key="6">
    <source>
        <dbReference type="ARBA" id="ARBA00022695"/>
    </source>
</evidence>
<dbReference type="Pfam" id="PF13516">
    <property type="entry name" value="LRR_6"/>
    <property type="match status" value="6"/>
</dbReference>
<name>A0A818ZU69_9BILA</name>
<dbReference type="GO" id="GO:0005829">
    <property type="term" value="C:cytosol"/>
    <property type="evidence" value="ECO:0007669"/>
    <property type="project" value="TreeGrafter"/>
</dbReference>
<evidence type="ECO:0000256" key="7">
    <source>
        <dbReference type="ARBA" id="ARBA00022737"/>
    </source>
</evidence>
<keyword evidence="9" id="KW-0520">NAD</keyword>
<gene>
    <name evidence="10" type="ORF">KXQ929_LOCUS15202</name>
</gene>
<evidence type="ECO:0000313" key="10">
    <source>
        <dbReference type="EMBL" id="CAF3768100.1"/>
    </source>
</evidence>
<evidence type="ECO:0000256" key="2">
    <source>
        <dbReference type="ARBA" id="ARBA00022468"/>
    </source>
</evidence>
<dbReference type="Proteomes" id="UP000663868">
    <property type="component" value="Unassembled WGS sequence"/>
</dbReference>
<comment type="caution">
    <text evidence="10">The sequence shown here is derived from an EMBL/GenBank/DDBJ whole genome shotgun (WGS) entry which is preliminary data.</text>
</comment>
<dbReference type="GO" id="GO:0005634">
    <property type="term" value="C:nucleus"/>
    <property type="evidence" value="ECO:0007669"/>
    <property type="project" value="TreeGrafter"/>
</dbReference>
<dbReference type="GO" id="GO:0016779">
    <property type="term" value="F:nucleotidyltransferase activity"/>
    <property type="evidence" value="ECO:0007669"/>
    <property type="project" value="UniProtKB-KW"/>
</dbReference>
<dbReference type="AlphaFoldDB" id="A0A818ZU69"/>
<keyword evidence="2" id="KW-0343">GTPase activation</keyword>
<dbReference type="SMART" id="SM00368">
    <property type="entry name" value="LRR_RI"/>
    <property type="match status" value="6"/>
</dbReference>
<accession>A0A818ZU69</accession>
<dbReference type="GO" id="GO:0048471">
    <property type="term" value="C:perinuclear region of cytoplasm"/>
    <property type="evidence" value="ECO:0007669"/>
    <property type="project" value="TreeGrafter"/>
</dbReference>
<dbReference type="PROSITE" id="PS51996">
    <property type="entry name" value="TR_MART"/>
    <property type="match status" value="1"/>
</dbReference>
<reference evidence="10" key="1">
    <citation type="submission" date="2021-02" db="EMBL/GenBank/DDBJ databases">
        <authorList>
            <person name="Nowell W R."/>
        </authorList>
    </citation>
    <scope>NUCLEOTIDE SEQUENCE</scope>
</reference>
<evidence type="ECO:0000256" key="9">
    <source>
        <dbReference type="RuleBase" id="RU361228"/>
    </source>
</evidence>
<dbReference type="InterPro" id="IPR001611">
    <property type="entry name" value="Leu-rich_rpt"/>
</dbReference>
<keyword evidence="7" id="KW-0677">Repeat</keyword>
<dbReference type="GO" id="GO:0006913">
    <property type="term" value="P:nucleocytoplasmic transport"/>
    <property type="evidence" value="ECO:0007669"/>
    <property type="project" value="TreeGrafter"/>
</dbReference>
<keyword evidence="5 9" id="KW-0808">Transferase</keyword>
<dbReference type="GO" id="GO:0005096">
    <property type="term" value="F:GTPase activator activity"/>
    <property type="evidence" value="ECO:0007669"/>
    <property type="project" value="UniProtKB-KW"/>
</dbReference>
<comment type="catalytic activity">
    <reaction evidence="8 9">
        <text>L-arginyl-[protein] + NAD(+) = N(omega)-(ADP-D-ribosyl)-L-arginyl-[protein] + nicotinamide + H(+)</text>
        <dbReference type="Rhea" id="RHEA:19149"/>
        <dbReference type="Rhea" id="RHEA-COMP:10532"/>
        <dbReference type="Rhea" id="RHEA-COMP:15087"/>
        <dbReference type="ChEBI" id="CHEBI:15378"/>
        <dbReference type="ChEBI" id="CHEBI:17154"/>
        <dbReference type="ChEBI" id="CHEBI:29965"/>
        <dbReference type="ChEBI" id="CHEBI:57540"/>
        <dbReference type="ChEBI" id="CHEBI:142554"/>
        <dbReference type="EC" id="2.4.2.31"/>
    </reaction>
</comment>
<keyword evidence="9" id="KW-0521">NADP</keyword>
<dbReference type="Gene3D" id="3.80.10.10">
    <property type="entry name" value="Ribonuclease Inhibitor"/>
    <property type="match status" value="2"/>
</dbReference>
<dbReference type="Pfam" id="PF01129">
    <property type="entry name" value="ART"/>
    <property type="match status" value="1"/>
</dbReference>
<dbReference type="InterPro" id="IPR000768">
    <property type="entry name" value="ART"/>
</dbReference>
<dbReference type="SUPFAM" id="SSF52047">
    <property type="entry name" value="RNI-like"/>
    <property type="match status" value="1"/>
</dbReference>
<dbReference type="EC" id="2.4.2.31" evidence="9"/>
<dbReference type="InterPro" id="IPR032675">
    <property type="entry name" value="LRR_dom_sf"/>
</dbReference>
<protein>
    <recommendedName>
        <fullName evidence="9">NAD(P)(+)--arginine ADP-ribosyltransferase</fullName>
        <ecNumber evidence="9">2.4.2.31</ecNumber>
    </recommendedName>
    <alternativeName>
        <fullName evidence="9">Mono(ADP-ribosyl)transferase</fullName>
    </alternativeName>
</protein>
<evidence type="ECO:0000256" key="8">
    <source>
        <dbReference type="ARBA" id="ARBA00047597"/>
    </source>
</evidence>
<dbReference type="SUPFAM" id="SSF56399">
    <property type="entry name" value="ADP-ribosylation"/>
    <property type="match status" value="1"/>
</dbReference>
<dbReference type="InterPro" id="IPR027038">
    <property type="entry name" value="RanGap"/>
</dbReference>
<organism evidence="10 11">
    <name type="scientific">Adineta steineri</name>
    <dbReference type="NCBI Taxonomy" id="433720"/>
    <lineage>
        <taxon>Eukaryota</taxon>
        <taxon>Metazoa</taxon>
        <taxon>Spiralia</taxon>
        <taxon>Gnathifera</taxon>
        <taxon>Rotifera</taxon>
        <taxon>Eurotatoria</taxon>
        <taxon>Bdelloidea</taxon>
        <taxon>Adinetida</taxon>
        <taxon>Adinetidae</taxon>
        <taxon>Adineta</taxon>
    </lineage>
</organism>